<name>A0ABQ9U570_SAGOE</name>
<protein>
    <recommendedName>
        <fullName evidence="3">Dolichyl-diphosphooligosaccharide--protein glycosyltransferase subunit 4</fullName>
    </recommendedName>
</protein>
<dbReference type="InterPro" id="IPR036330">
    <property type="entry name" value="Ost4p_sf"/>
</dbReference>
<keyword evidence="6" id="KW-0735">Signal-anchor</keyword>
<evidence type="ECO:0000256" key="1">
    <source>
        <dbReference type="ARBA" id="ARBA00004643"/>
    </source>
</evidence>
<dbReference type="Pfam" id="PF10215">
    <property type="entry name" value="Ost4"/>
    <property type="match status" value="1"/>
</dbReference>
<comment type="similarity">
    <text evidence="2">Belongs to the OST4 family.</text>
</comment>
<evidence type="ECO:0000256" key="5">
    <source>
        <dbReference type="ARBA" id="ARBA00022824"/>
    </source>
</evidence>
<reference evidence="11 12" key="1">
    <citation type="submission" date="2023-05" db="EMBL/GenBank/DDBJ databases">
        <title>B98-5 Cell Line De Novo Hybrid Assembly: An Optical Mapping Approach.</title>
        <authorList>
            <person name="Kananen K."/>
            <person name="Auerbach J.A."/>
            <person name="Kautto E."/>
            <person name="Blachly J.S."/>
        </authorList>
    </citation>
    <scope>NUCLEOTIDE SEQUENCE [LARGE SCALE GENOMIC DNA]</scope>
    <source>
        <strain evidence="11">B95-8</strain>
        <tissue evidence="11">Cell line</tissue>
    </source>
</reference>
<evidence type="ECO:0000313" key="12">
    <source>
        <dbReference type="Proteomes" id="UP001266305"/>
    </source>
</evidence>
<keyword evidence="4 10" id="KW-0812">Transmembrane</keyword>
<feature type="transmembrane region" description="Helical" evidence="10">
    <location>
        <begin position="231"/>
        <end position="252"/>
    </location>
</feature>
<feature type="compositionally biased region" description="Low complexity" evidence="9">
    <location>
        <begin position="126"/>
        <end position="136"/>
    </location>
</feature>
<dbReference type="SUPFAM" id="SSF103464">
    <property type="entry name" value="Oligosaccharyltransferase subunit ost4p"/>
    <property type="match status" value="1"/>
</dbReference>
<dbReference type="InterPro" id="IPR018943">
    <property type="entry name" value="Oligosaccaryltransferase"/>
</dbReference>
<keyword evidence="7 10" id="KW-1133">Transmembrane helix</keyword>
<sequence>MWVTKAGAGERSTWQPQPCSHSTPPPTPVTAARARERTLRAGPKGSTWLGRAGKRRVGSSTEGRDRKGVGVARRPAAAPSLQPTPLPRGGGSHGFSSRVPVHASCGQLRVAGPNRASAAPPHPLRLDLPPQLSPRPRSSRCPKRARTLSRRDGWAREAVPTAPPAGSGWLGPEAALRNSGPGLLPRACSQVGSEPSRTGQVRGTQAPMAGLARGLRTGPCEGEEMITDVQLAIFANMLGVSLFLLVVLYHYVAVNNPKKQE</sequence>
<evidence type="ECO:0000313" key="11">
    <source>
        <dbReference type="EMBL" id="KAK2092203.1"/>
    </source>
</evidence>
<dbReference type="Proteomes" id="UP001266305">
    <property type="component" value="Unassembled WGS sequence"/>
</dbReference>
<accession>A0ABQ9U570</accession>
<dbReference type="InterPro" id="IPR051307">
    <property type="entry name" value="OST4"/>
</dbReference>
<evidence type="ECO:0000256" key="8">
    <source>
        <dbReference type="ARBA" id="ARBA00023136"/>
    </source>
</evidence>
<evidence type="ECO:0000256" key="2">
    <source>
        <dbReference type="ARBA" id="ARBA00007685"/>
    </source>
</evidence>
<evidence type="ECO:0000256" key="4">
    <source>
        <dbReference type="ARBA" id="ARBA00022692"/>
    </source>
</evidence>
<keyword evidence="12" id="KW-1185">Reference proteome</keyword>
<proteinExistence type="inferred from homology"/>
<feature type="compositionally biased region" description="Polar residues" evidence="9">
    <location>
        <begin position="12"/>
        <end position="22"/>
    </location>
</feature>
<evidence type="ECO:0000256" key="9">
    <source>
        <dbReference type="SAM" id="MobiDB-lite"/>
    </source>
</evidence>
<gene>
    <name evidence="11" type="ORF">P7K49_028731</name>
</gene>
<evidence type="ECO:0000256" key="10">
    <source>
        <dbReference type="SAM" id="Phobius"/>
    </source>
</evidence>
<feature type="region of interest" description="Disordered" evidence="9">
    <location>
        <begin position="1"/>
        <end position="99"/>
    </location>
</feature>
<comment type="subcellular location">
    <subcellularLocation>
        <location evidence="1">Endoplasmic reticulum membrane</location>
        <topology evidence="1">Single-pass type III membrane protein</topology>
    </subcellularLocation>
</comment>
<keyword evidence="5" id="KW-0256">Endoplasmic reticulum</keyword>
<comment type="caution">
    <text evidence="11">The sequence shown here is derived from an EMBL/GenBank/DDBJ whole genome shotgun (WGS) entry which is preliminary data.</text>
</comment>
<dbReference type="EMBL" id="JASSZA010000015">
    <property type="protein sequence ID" value="KAK2092203.1"/>
    <property type="molecule type" value="Genomic_DNA"/>
</dbReference>
<evidence type="ECO:0000256" key="6">
    <source>
        <dbReference type="ARBA" id="ARBA00022968"/>
    </source>
</evidence>
<dbReference type="PANTHER" id="PTHR48164">
    <property type="entry name" value="DOLICHYL-DIPHOSPHOOLIGOSACCHARIDE--PROTEIN GLYCOSYLTRANSFERASE SUBUNIT 4"/>
    <property type="match status" value="1"/>
</dbReference>
<evidence type="ECO:0000256" key="7">
    <source>
        <dbReference type="ARBA" id="ARBA00022989"/>
    </source>
</evidence>
<feature type="compositionally biased region" description="Basic residues" evidence="9">
    <location>
        <begin position="137"/>
        <end position="148"/>
    </location>
</feature>
<organism evidence="11 12">
    <name type="scientific">Saguinus oedipus</name>
    <name type="common">Cotton-top tamarin</name>
    <name type="synonym">Oedipomidas oedipus</name>
    <dbReference type="NCBI Taxonomy" id="9490"/>
    <lineage>
        <taxon>Eukaryota</taxon>
        <taxon>Metazoa</taxon>
        <taxon>Chordata</taxon>
        <taxon>Craniata</taxon>
        <taxon>Vertebrata</taxon>
        <taxon>Euteleostomi</taxon>
        <taxon>Mammalia</taxon>
        <taxon>Eutheria</taxon>
        <taxon>Euarchontoglires</taxon>
        <taxon>Primates</taxon>
        <taxon>Haplorrhini</taxon>
        <taxon>Platyrrhini</taxon>
        <taxon>Cebidae</taxon>
        <taxon>Callitrichinae</taxon>
        <taxon>Saguinus</taxon>
    </lineage>
</organism>
<dbReference type="PANTHER" id="PTHR48164:SF1">
    <property type="entry name" value="DOLICHYL-DIPHOSPHOOLIGOSACCHARIDE--PROTEIN GLYCOSYLTRANSFERASE SUBUNIT 4"/>
    <property type="match status" value="1"/>
</dbReference>
<evidence type="ECO:0000256" key="3">
    <source>
        <dbReference type="ARBA" id="ARBA00017662"/>
    </source>
</evidence>
<keyword evidence="8 10" id="KW-0472">Membrane</keyword>
<feature type="region of interest" description="Disordered" evidence="9">
    <location>
        <begin position="112"/>
        <end position="172"/>
    </location>
</feature>